<proteinExistence type="inferred from homology"/>
<reference evidence="8 9" key="1">
    <citation type="submission" date="2018-07" db="EMBL/GenBank/DDBJ databases">
        <title>Lottiidibacillus patelloidae gen. nov., sp. nov., isolated from the intestinal tract of a marine limpet and the reclassification of B. taeanensis BH030017T, B. algicola KMM 3737T and B. hwajinpoensis SW-72T as genus Lottiidibacillus.</title>
        <authorList>
            <person name="Liu R."/>
            <person name="Huang Z."/>
        </authorList>
    </citation>
    <scope>NUCLEOTIDE SEQUENCE [LARGE SCALE GENOMIC DNA]</scope>
    <source>
        <strain evidence="8 9">BH030017</strain>
    </source>
</reference>
<accession>A0A366XV11</accession>
<feature type="transmembrane region" description="Helical" evidence="7">
    <location>
        <begin position="73"/>
        <end position="93"/>
    </location>
</feature>
<evidence type="ECO:0000256" key="7">
    <source>
        <dbReference type="SAM" id="Phobius"/>
    </source>
</evidence>
<gene>
    <name evidence="8" type="ORF">DS031_15730</name>
</gene>
<feature type="transmembrane region" description="Helical" evidence="7">
    <location>
        <begin position="46"/>
        <end position="67"/>
    </location>
</feature>
<keyword evidence="3" id="KW-1003">Cell membrane</keyword>
<dbReference type="OrthoDB" id="886570at2"/>
<dbReference type="AlphaFoldDB" id="A0A366XV11"/>
<dbReference type="Proteomes" id="UP000253314">
    <property type="component" value="Unassembled WGS sequence"/>
</dbReference>
<evidence type="ECO:0000256" key="4">
    <source>
        <dbReference type="ARBA" id="ARBA00022692"/>
    </source>
</evidence>
<keyword evidence="9" id="KW-1185">Reference proteome</keyword>
<evidence type="ECO:0000256" key="1">
    <source>
        <dbReference type="ARBA" id="ARBA00004651"/>
    </source>
</evidence>
<protein>
    <submittedName>
        <fullName evidence="8">DoxX family protein</fullName>
    </submittedName>
</protein>
<keyword evidence="6 7" id="KW-0472">Membrane</keyword>
<dbReference type="InterPro" id="IPR032808">
    <property type="entry name" value="DoxX"/>
</dbReference>
<keyword evidence="5 7" id="KW-1133">Transmembrane helix</keyword>
<dbReference type="RefSeq" id="WP_113807027.1">
    <property type="nucleotide sequence ID" value="NZ_QOCW01000018.1"/>
</dbReference>
<name>A0A366XV11_9BACI</name>
<evidence type="ECO:0000256" key="6">
    <source>
        <dbReference type="ARBA" id="ARBA00023136"/>
    </source>
</evidence>
<dbReference type="PANTHER" id="PTHR33452">
    <property type="entry name" value="OXIDOREDUCTASE CATD-RELATED"/>
    <property type="match status" value="1"/>
</dbReference>
<comment type="caution">
    <text evidence="8">The sequence shown here is derived from an EMBL/GenBank/DDBJ whole genome shotgun (WGS) entry which is preliminary data.</text>
</comment>
<dbReference type="EMBL" id="QOCW01000018">
    <property type="protein sequence ID" value="RBW68609.1"/>
    <property type="molecule type" value="Genomic_DNA"/>
</dbReference>
<evidence type="ECO:0000313" key="8">
    <source>
        <dbReference type="EMBL" id="RBW68609.1"/>
    </source>
</evidence>
<feature type="transmembrane region" description="Helical" evidence="7">
    <location>
        <begin position="105"/>
        <end position="129"/>
    </location>
</feature>
<dbReference type="InterPro" id="IPR051907">
    <property type="entry name" value="DoxX-like_oxidoreductase"/>
</dbReference>
<evidence type="ECO:0000313" key="9">
    <source>
        <dbReference type="Proteomes" id="UP000253314"/>
    </source>
</evidence>
<sequence length="141" mass="14886">MFKSELGALLLRVTLGALFFIHGLVKFQGGIENIVGWFESIGLPGFMAYGIALIELIGGAALVIGLGTRLVSALFALLMIGATLKVKLSVGLLGNGQMAGYELDLAFLAIAIYLVINGSKLLSVSQLIFQRDSKNDLTKAA</sequence>
<dbReference type="Pfam" id="PF07681">
    <property type="entry name" value="DoxX"/>
    <property type="match status" value="1"/>
</dbReference>
<organism evidence="8 9">
    <name type="scientific">Bacillus taeanensis</name>
    <dbReference type="NCBI Taxonomy" id="273032"/>
    <lineage>
        <taxon>Bacteria</taxon>
        <taxon>Bacillati</taxon>
        <taxon>Bacillota</taxon>
        <taxon>Bacilli</taxon>
        <taxon>Bacillales</taxon>
        <taxon>Bacillaceae</taxon>
        <taxon>Bacillus</taxon>
    </lineage>
</organism>
<evidence type="ECO:0000256" key="5">
    <source>
        <dbReference type="ARBA" id="ARBA00022989"/>
    </source>
</evidence>
<comment type="similarity">
    <text evidence="2">Belongs to the DoxX family.</text>
</comment>
<comment type="subcellular location">
    <subcellularLocation>
        <location evidence="1">Cell membrane</location>
        <topology evidence="1">Multi-pass membrane protein</topology>
    </subcellularLocation>
</comment>
<dbReference type="PANTHER" id="PTHR33452:SF1">
    <property type="entry name" value="INNER MEMBRANE PROTEIN YPHA-RELATED"/>
    <property type="match status" value="1"/>
</dbReference>
<feature type="transmembrane region" description="Helical" evidence="7">
    <location>
        <begin position="6"/>
        <end position="25"/>
    </location>
</feature>
<keyword evidence="4 7" id="KW-0812">Transmembrane</keyword>
<evidence type="ECO:0000256" key="2">
    <source>
        <dbReference type="ARBA" id="ARBA00006679"/>
    </source>
</evidence>
<evidence type="ECO:0000256" key="3">
    <source>
        <dbReference type="ARBA" id="ARBA00022475"/>
    </source>
</evidence>
<dbReference type="GO" id="GO:0005886">
    <property type="term" value="C:plasma membrane"/>
    <property type="evidence" value="ECO:0007669"/>
    <property type="project" value="UniProtKB-SubCell"/>
</dbReference>